<feature type="domain" description="Cytochrome c" evidence="9">
    <location>
        <begin position="168"/>
        <end position="294"/>
    </location>
</feature>
<dbReference type="PANTHER" id="PTHR35038">
    <property type="entry name" value="DISSIMILATORY SULFITE REDUCTASE SIRA"/>
    <property type="match status" value="1"/>
</dbReference>
<evidence type="ECO:0000259" key="9">
    <source>
        <dbReference type="PROSITE" id="PS51007"/>
    </source>
</evidence>
<evidence type="ECO:0000256" key="8">
    <source>
        <dbReference type="SAM" id="Phobius"/>
    </source>
</evidence>
<keyword evidence="4" id="KW-0732">Signal</keyword>
<dbReference type="STRING" id="880073.Cabys_319"/>
<dbReference type="AlphaFoldDB" id="H1XR67"/>
<dbReference type="GO" id="GO:0046872">
    <property type="term" value="F:metal ion binding"/>
    <property type="evidence" value="ECO:0007669"/>
    <property type="project" value="UniProtKB-KW"/>
</dbReference>
<keyword evidence="8" id="KW-1133">Transmembrane helix</keyword>
<keyword evidence="2 7" id="KW-0349">Heme</keyword>
<protein>
    <submittedName>
        <fullName evidence="10">Doubled CXXCH domain-containing protein</fullName>
    </submittedName>
</protein>
<evidence type="ECO:0000256" key="1">
    <source>
        <dbReference type="ARBA" id="ARBA00022448"/>
    </source>
</evidence>
<dbReference type="InterPro" id="IPR009056">
    <property type="entry name" value="Cyt_c-like_dom"/>
</dbReference>
<keyword evidence="1" id="KW-0813">Transport</keyword>
<keyword evidence="3 7" id="KW-0479">Metal-binding</keyword>
<dbReference type="Gene3D" id="3.90.10.10">
    <property type="entry name" value="Cytochrome C3"/>
    <property type="match status" value="2"/>
</dbReference>
<keyword evidence="5" id="KW-0249">Electron transport</keyword>
<evidence type="ECO:0000256" key="2">
    <source>
        <dbReference type="ARBA" id="ARBA00022617"/>
    </source>
</evidence>
<feature type="transmembrane region" description="Helical" evidence="8">
    <location>
        <begin position="606"/>
        <end position="626"/>
    </location>
</feature>
<keyword evidence="12" id="KW-1185">Reference proteome</keyword>
<dbReference type="Pfam" id="PF09699">
    <property type="entry name" value="Paired_CXXCH_1"/>
    <property type="match status" value="1"/>
</dbReference>
<evidence type="ECO:0000313" key="11">
    <source>
        <dbReference type="EMBL" id="EHO41218.1"/>
    </source>
</evidence>
<dbReference type="Proteomes" id="UP000004671">
    <property type="component" value="Chromosome"/>
</dbReference>
<dbReference type="Proteomes" id="UP000183868">
    <property type="component" value="Chromosome"/>
</dbReference>
<reference evidence="10 13" key="2">
    <citation type="submission" date="2016-11" db="EMBL/GenBank/DDBJ databases">
        <title>Genomic analysis of Caldithrix abyssi and proposal of a novel bacterial phylum Caldithrichaeota.</title>
        <authorList>
            <person name="Kublanov I."/>
            <person name="Sigalova O."/>
            <person name="Gavrilov S."/>
            <person name="Lebedinsky A."/>
            <person name="Ivanova N."/>
            <person name="Daum C."/>
            <person name="Reddy T."/>
            <person name="Klenk H.P."/>
            <person name="Goker M."/>
            <person name="Reva O."/>
            <person name="Miroshnichenko M."/>
            <person name="Kyprides N."/>
            <person name="Woyke T."/>
            <person name="Gelfand M."/>
        </authorList>
    </citation>
    <scope>NUCLEOTIDE SEQUENCE [LARGE SCALE GENOMIC DNA]</scope>
    <source>
        <strain evidence="10 13">LF13</strain>
    </source>
</reference>
<dbReference type="Gene3D" id="1.20.950.20">
    <property type="entry name" value="Transmembrane di-heme cytochromes, Chain C"/>
    <property type="match status" value="1"/>
</dbReference>
<proteinExistence type="predicted"/>
<feature type="transmembrane region" description="Helical" evidence="8">
    <location>
        <begin position="700"/>
        <end position="721"/>
    </location>
</feature>
<dbReference type="InterPro" id="IPR010177">
    <property type="entry name" value="Paired_CXXCH_1"/>
</dbReference>
<feature type="transmembrane region" description="Helical" evidence="8">
    <location>
        <begin position="658"/>
        <end position="680"/>
    </location>
</feature>
<name>H1XR67_CALAY</name>
<evidence type="ECO:0000256" key="7">
    <source>
        <dbReference type="PROSITE-ProRule" id="PRU00433"/>
    </source>
</evidence>
<keyword evidence="8" id="KW-0472">Membrane</keyword>
<dbReference type="Gene3D" id="1.10.780.10">
    <property type="entry name" value="Hydroxylamine Oxidoreductase, Chain A, domain 1"/>
    <property type="match status" value="1"/>
</dbReference>
<dbReference type="SUPFAM" id="SSF48695">
    <property type="entry name" value="Multiheme cytochromes"/>
    <property type="match status" value="3"/>
</dbReference>
<reference evidence="11 12" key="1">
    <citation type="submission" date="2011-09" db="EMBL/GenBank/DDBJ databases">
        <title>The permanent draft genome of Caldithrix abyssi DSM 13497.</title>
        <authorList>
            <consortium name="US DOE Joint Genome Institute (JGI-PGF)"/>
            <person name="Lucas S."/>
            <person name="Han J."/>
            <person name="Lapidus A."/>
            <person name="Bruce D."/>
            <person name="Goodwin L."/>
            <person name="Pitluck S."/>
            <person name="Peters L."/>
            <person name="Kyrpides N."/>
            <person name="Mavromatis K."/>
            <person name="Ivanova N."/>
            <person name="Mikhailova N."/>
            <person name="Chertkov O."/>
            <person name="Detter J.C."/>
            <person name="Tapia R."/>
            <person name="Han C."/>
            <person name="Land M."/>
            <person name="Hauser L."/>
            <person name="Markowitz V."/>
            <person name="Cheng J.-F."/>
            <person name="Hugenholtz P."/>
            <person name="Woyke T."/>
            <person name="Wu D."/>
            <person name="Spring S."/>
            <person name="Brambilla E."/>
            <person name="Klenk H.-P."/>
            <person name="Eisen J.A."/>
        </authorList>
    </citation>
    <scope>NUCLEOTIDE SEQUENCE [LARGE SCALE GENOMIC DNA]</scope>
    <source>
        <strain evidence="11 12">DSM 13497</strain>
    </source>
</reference>
<keyword evidence="8" id="KW-0812">Transmembrane</keyword>
<evidence type="ECO:0000313" key="12">
    <source>
        <dbReference type="Proteomes" id="UP000004671"/>
    </source>
</evidence>
<dbReference type="GO" id="GO:0009055">
    <property type="term" value="F:electron transfer activity"/>
    <property type="evidence" value="ECO:0007669"/>
    <property type="project" value="InterPro"/>
</dbReference>
<dbReference type="KEGG" id="caby:Cabys_319"/>
<dbReference type="PANTHER" id="PTHR35038:SF8">
    <property type="entry name" value="C-TYPE POLYHEME CYTOCHROME OMCC"/>
    <property type="match status" value="1"/>
</dbReference>
<gene>
    <name evidence="10" type="ORF">Cabys_319</name>
    <name evidence="11" type="ORF">Calab_1598</name>
</gene>
<evidence type="ECO:0000313" key="10">
    <source>
        <dbReference type="EMBL" id="APF17070.1"/>
    </source>
</evidence>
<feature type="transmembrane region" description="Helical" evidence="8">
    <location>
        <begin position="892"/>
        <end position="916"/>
    </location>
</feature>
<dbReference type="InParanoid" id="H1XR67"/>
<dbReference type="CDD" id="cd08168">
    <property type="entry name" value="Cytochrom_C3"/>
    <property type="match status" value="1"/>
</dbReference>
<accession>H1XR67</accession>
<dbReference type="PROSITE" id="PS51007">
    <property type="entry name" value="CYTC"/>
    <property type="match status" value="1"/>
</dbReference>
<dbReference type="eggNOG" id="COG0484">
    <property type="taxonomic scope" value="Bacteria"/>
</dbReference>
<dbReference type="InterPro" id="IPR036280">
    <property type="entry name" value="Multihaem_cyt_sf"/>
</dbReference>
<evidence type="ECO:0000256" key="4">
    <source>
        <dbReference type="ARBA" id="ARBA00022729"/>
    </source>
</evidence>
<evidence type="ECO:0000256" key="6">
    <source>
        <dbReference type="ARBA" id="ARBA00023004"/>
    </source>
</evidence>
<feature type="transmembrane region" description="Helical" evidence="8">
    <location>
        <begin position="776"/>
        <end position="797"/>
    </location>
</feature>
<dbReference type="InterPro" id="IPR051829">
    <property type="entry name" value="Multiheme_Cytochr_ET"/>
</dbReference>
<dbReference type="OrthoDB" id="9814800at2"/>
<dbReference type="RefSeq" id="WP_006928296.1">
    <property type="nucleotide sequence ID" value="NZ_CM001402.1"/>
</dbReference>
<keyword evidence="6 7" id="KW-0408">Iron</keyword>
<evidence type="ECO:0000313" key="13">
    <source>
        <dbReference type="Proteomes" id="UP000183868"/>
    </source>
</evidence>
<evidence type="ECO:0000256" key="3">
    <source>
        <dbReference type="ARBA" id="ARBA00022723"/>
    </source>
</evidence>
<dbReference type="eggNOG" id="COG2864">
    <property type="taxonomic scope" value="Bacteria"/>
</dbReference>
<dbReference type="PaxDb" id="880073-Calab_1598"/>
<evidence type="ECO:0000256" key="5">
    <source>
        <dbReference type="ARBA" id="ARBA00022982"/>
    </source>
</evidence>
<dbReference type="EMBL" id="CP018099">
    <property type="protein sequence ID" value="APF17070.1"/>
    <property type="molecule type" value="Genomic_DNA"/>
</dbReference>
<dbReference type="HOGENOM" id="CLU_021306_0_0_0"/>
<dbReference type="GO" id="GO:0020037">
    <property type="term" value="F:heme binding"/>
    <property type="evidence" value="ECO:0007669"/>
    <property type="project" value="InterPro"/>
</dbReference>
<dbReference type="InterPro" id="IPR020942">
    <property type="entry name" value="Cyt_c_III_dom"/>
</dbReference>
<feature type="transmembrane region" description="Helical" evidence="8">
    <location>
        <begin position="809"/>
        <end position="834"/>
    </location>
</feature>
<dbReference type="Pfam" id="PF02085">
    <property type="entry name" value="Cytochrom_CIII"/>
    <property type="match status" value="1"/>
</dbReference>
<dbReference type="Gene3D" id="1.10.1130.10">
    <property type="entry name" value="Flavocytochrome C3, Chain A"/>
    <property type="match status" value="1"/>
</dbReference>
<sequence length="920" mass="104768" precursor="true">MKKHILFLVVIFFIYPLLAENDVCLECHSDPELTTERGGEEVSLFVNENIFATSVHGDLECVSCHADADVEEFPHPERLSSPHCGDCHDTEQEKYDIGFHGKAFARGDRYAPSCWECHGTHDIYPETDVRSRVFKMNIPLLCGRCHREGAPVARIYKIPEHNILENYSQSIHGEGLFKKGLIVTAACADCHDAHQILPHTDPRSSIAPENIAKTCTQCHSRIEDVHVKVIKGEKWRNDPSSIPTCTDCHIPHKARKESLLLSLSDRSCLLCHGNKEIHKEEDGQQVSLYVNKEKIKQSVHREVPCVKCHSDVDASLQRPCKTAGKVDCASCHIDLGEQYKHSGHGISRQKGLEEAPDCKTCHGTHLVLSANDENSPIFRSNIPRLCGDCHRAGSNIAAMDTLSQHNVLTDYSKSIHGQRLEKQGLLPAAICSDCHTSHNILNHKHPESSVNPRNIPATCSQCHLGIYKEFTNSIHGKSNDKNKNLPSCTTCHSSHTIQFVGKDKFMTEVTAQCGSCHKELAETYLETMHGKTYKLGYLKAAKCSDCHTAHNILPPDDPRSSLSIHNITKTCMKCHEDASARFTGYLTHATHHDRTKYPYLYYTYKAMTFLLIGVFSFFGLHTLLWLPRSIENYRRRKKAHQDKKVNYYIKRFDLSHRITHLFVIISFLSLAVTGMMLKFSGMPWAKFLADLIGGVEVAGTIHRIGAVITFGYFLVHLYLIYKRMKASGKNFWQFITGPHSMMFNKKDVQDFIATIKWFLWLGPRPKYGRWTYWEKFDYFAVFWGVAVIGLSGLMLWFPEFFTHFLPGWFINVAGIIHSDEALLAVGFIFTIHFFNTHLRPESFPMDKVIFTGLVPVDEYKEDRPAEYEYLKSQDKLKKVVVKTSIDKRKERFIFFMGMTFLTIGITIIVLIIYSVLFGYK</sequence>
<dbReference type="EMBL" id="CM001402">
    <property type="protein sequence ID" value="EHO41218.1"/>
    <property type="molecule type" value="Genomic_DNA"/>
</dbReference>
<organism evidence="11 12">
    <name type="scientific">Caldithrix abyssi DSM 13497</name>
    <dbReference type="NCBI Taxonomy" id="880073"/>
    <lineage>
        <taxon>Bacteria</taxon>
        <taxon>Pseudomonadati</taxon>
        <taxon>Calditrichota</taxon>
        <taxon>Calditrichia</taxon>
        <taxon>Calditrichales</taxon>
        <taxon>Calditrichaceae</taxon>
        <taxon>Caldithrix</taxon>
    </lineage>
</organism>